<dbReference type="GO" id="GO:0016740">
    <property type="term" value="F:transferase activity"/>
    <property type="evidence" value="ECO:0007669"/>
    <property type="project" value="UniProtKB-KW"/>
</dbReference>
<organism evidence="3 4">
    <name type="scientific">Gluconacetobacter liquefaciens</name>
    <name type="common">Acetobacter liquefaciens</name>
    <dbReference type="NCBI Taxonomy" id="89584"/>
    <lineage>
        <taxon>Bacteria</taxon>
        <taxon>Pseudomonadati</taxon>
        <taxon>Pseudomonadota</taxon>
        <taxon>Alphaproteobacteria</taxon>
        <taxon>Acetobacterales</taxon>
        <taxon>Acetobacteraceae</taxon>
        <taxon>Gluconacetobacter</taxon>
    </lineage>
</organism>
<evidence type="ECO:0000313" key="2">
    <source>
        <dbReference type="EMBL" id="MBB2187880.1"/>
    </source>
</evidence>
<dbReference type="RefSeq" id="WP_114729308.1">
    <property type="nucleotide sequence ID" value="NZ_BJMI01000023.1"/>
</dbReference>
<evidence type="ECO:0000259" key="1">
    <source>
        <dbReference type="PROSITE" id="PS50206"/>
    </source>
</evidence>
<dbReference type="EMBL" id="JABEQI010000012">
    <property type="protein sequence ID" value="MBB2187880.1"/>
    <property type="molecule type" value="Genomic_DNA"/>
</dbReference>
<sequence>MSRYDDIRKLAAEARSRIVEISPEEARVRIAQGALVVDVRDEEEIRRNRPLPGALQFSRGRLEFLIGDAVSDRDSPLILYCAGGNRGALAADSLRRLGYSQVYNLRGGLHAWRVEAGQTWIEPLLSEH</sequence>
<evidence type="ECO:0000313" key="5">
    <source>
        <dbReference type="Proteomes" id="UP000562982"/>
    </source>
</evidence>
<reference evidence="3 4" key="1">
    <citation type="submission" date="2018-07" db="EMBL/GenBank/DDBJ databases">
        <title>Genomic Encyclopedia of Type Strains, Phase IV (KMG-IV): sequencing the most valuable type-strain genomes for metagenomic binning, comparative biology and taxonomic classification.</title>
        <authorList>
            <person name="Goeker M."/>
        </authorList>
    </citation>
    <scope>NUCLEOTIDE SEQUENCE [LARGE SCALE GENOMIC DNA]</scope>
    <source>
        <strain evidence="3 4">DSM 5603</strain>
    </source>
</reference>
<dbReference type="InterPro" id="IPR001763">
    <property type="entry name" value="Rhodanese-like_dom"/>
</dbReference>
<dbReference type="Proteomes" id="UP000254958">
    <property type="component" value="Unassembled WGS sequence"/>
</dbReference>
<dbReference type="PROSITE" id="PS50206">
    <property type="entry name" value="RHODANESE_3"/>
    <property type="match status" value="1"/>
</dbReference>
<keyword evidence="3" id="KW-0808">Transferase</keyword>
<dbReference type="OrthoDB" id="9807812at2"/>
<feature type="domain" description="Rhodanese" evidence="1">
    <location>
        <begin position="30"/>
        <end position="121"/>
    </location>
</feature>
<gene>
    <name evidence="3" type="ORF">C7453_11544</name>
    <name evidence="2" type="ORF">HLH32_16145</name>
</gene>
<dbReference type="InterPro" id="IPR050229">
    <property type="entry name" value="GlpE_sulfurtransferase"/>
</dbReference>
<name>A0A370FUY1_GLULI</name>
<evidence type="ECO:0000313" key="3">
    <source>
        <dbReference type="EMBL" id="RDI34235.1"/>
    </source>
</evidence>
<dbReference type="AlphaFoldDB" id="A0A370FUY1"/>
<keyword evidence="4" id="KW-1185">Reference proteome</keyword>
<dbReference type="Pfam" id="PF00581">
    <property type="entry name" value="Rhodanese"/>
    <property type="match status" value="1"/>
</dbReference>
<dbReference type="Proteomes" id="UP000562982">
    <property type="component" value="Unassembled WGS sequence"/>
</dbReference>
<protein>
    <submittedName>
        <fullName evidence="2">Rhodanese-like domain-containing protein</fullName>
    </submittedName>
    <submittedName>
        <fullName evidence="3">Rhodanese-related sulfurtransferase</fullName>
    </submittedName>
</protein>
<dbReference type="SUPFAM" id="SSF52821">
    <property type="entry name" value="Rhodanese/Cell cycle control phosphatase"/>
    <property type="match status" value="1"/>
</dbReference>
<dbReference type="PANTHER" id="PTHR43031:SF7">
    <property type="entry name" value="NITRIC OXIDE REDUCTASE FLRD-NAD(+) REDUCTASE"/>
    <property type="match status" value="1"/>
</dbReference>
<dbReference type="InterPro" id="IPR036873">
    <property type="entry name" value="Rhodanese-like_dom_sf"/>
</dbReference>
<proteinExistence type="predicted"/>
<dbReference type="PANTHER" id="PTHR43031">
    <property type="entry name" value="FAD-DEPENDENT OXIDOREDUCTASE"/>
    <property type="match status" value="1"/>
</dbReference>
<comment type="caution">
    <text evidence="3">The sequence shown here is derived from an EMBL/GenBank/DDBJ whole genome shotgun (WGS) entry which is preliminary data.</text>
</comment>
<accession>A0A370FUY1</accession>
<dbReference type="SMART" id="SM00450">
    <property type="entry name" value="RHOD"/>
    <property type="match status" value="1"/>
</dbReference>
<dbReference type="EMBL" id="QQAW01000015">
    <property type="protein sequence ID" value="RDI34235.1"/>
    <property type="molecule type" value="Genomic_DNA"/>
</dbReference>
<dbReference type="Gene3D" id="3.40.250.10">
    <property type="entry name" value="Rhodanese-like domain"/>
    <property type="match status" value="1"/>
</dbReference>
<evidence type="ECO:0000313" key="4">
    <source>
        <dbReference type="Proteomes" id="UP000254958"/>
    </source>
</evidence>
<reference evidence="2 5" key="2">
    <citation type="submission" date="2020-04" db="EMBL/GenBank/DDBJ databases">
        <title>Description of novel Gluconacetobacter.</title>
        <authorList>
            <person name="Sombolestani A."/>
        </authorList>
    </citation>
    <scope>NUCLEOTIDE SEQUENCE [LARGE SCALE GENOMIC DNA]</scope>
    <source>
        <strain evidence="2 5">LMG 1382</strain>
    </source>
</reference>